<dbReference type="Proteomes" id="UP000078200">
    <property type="component" value="Unassembled WGS sequence"/>
</dbReference>
<feature type="region of interest" description="Disordered" evidence="1">
    <location>
        <begin position="179"/>
        <end position="384"/>
    </location>
</feature>
<organism evidence="3 4">
    <name type="scientific">Glossina austeni</name>
    <name type="common">Savannah tsetse fly</name>
    <dbReference type="NCBI Taxonomy" id="7395"/>
    <lineage>
        <taxon>Eukaryota</taxon>
        <taxon>Metazoa</taxon>
        <taxon>Ecdysozoa</taxon>
        <taxon>Arthropoda</taxon>
        <taxon>Hexapoda</taxon>
        <taxon>Insecta</taxon>
        <taxon>Pterygota</taxon>
        <taxon>Neoptera</taxon>
        <taxon>Endopterygota</taxon>
        <taxon>Diptera</taxon>
        <taxon>Brachycera</taxon>
        <taxon>Muscomorpha</taxon>
        <taxon>Hippoboscoidea</taxon>
        <taxon>Glossinidae</taxon>
        <taxon>Glossina</taxon>
    </lineage>
</organism>
<feature type="compositionally biased region" description="Acidic residues" evidence="1">
    <location>
        <begin position="114"/>
        <end position="124"/>
    </location>
</feature>
<evidence type="ECO:0008006" key="5">
    <source>
        <dbReference type="Google" id="ProtNLM"/>
    </source>
</evidence>
<evidence type="ECO:0000256" key="1">
    <source>
        <dbReference type="SAM" id="MobiDB-lite"/>
    </source>
</evidence>
<feature type="chain" id="PRO_5008398713" description="DUF4794 domain-containing protein" evidence="2">
    <location>
        <begin position="23"/>
        <end position="435"/>
    </location>
</feature>
<feature type="compositionally biased region" description="Basic and acidic residues" evidence="1">
    <location>
        <begin position="318"/>
        <end position="369"/>
    </location>
</feature>
<sequence>MCKINLLFIIYLLLGLSFLTEAGVLRNKKEEPQSTTLRTQNATTTDFIIITTEKSLARKNDEEAAILAAQDILFDSSPSELKTNKQTIQVEKSAKLLLLSPPKLSDKNKQPAEENVEEPEDDQSPFESNTEIQMDITTVSNNAEATKNANVKIEYEKSEISTEPIISVRKALKVHEKRDVSVNHMKPKEKEREEFELSIDHRIPKETEHEKRPTFTSHKKPKEKDQGNPPIYMKPKEEGHGKPPVYGKPKEEEHGNPPVYMKPKEEEHGNPPVYVKPKEEEHGKPPVYMKPKQEEHEKPPVYMKPKQGEHGQSPVNMKPKEKDEKEAESPKYHMKPEQKPEISNDHIKPKENEGMPQEMKKPHRNDGKENMCPPTKTEESKDMKPSFLHTAVLYEPEHSYVLVQPEPHLHSIFKGIEIIPTFVDHSVGINYVESW</sequence>
<feature type="signal peptide" evidence="2">
    <location>
        <begin position="1"/>
        <end position="22"/>
    </location>
</feature>
<keyword evidence="4" id="KW-1185">Reference proteome</keyword>
<feature type="region of interest" description="Disordered" evidence="1">
    <location>
        <begin position="101"/>
        <end position="128"/>
    </location>
</feature>
<dbReference type="VEuPathDB" id="VectorBase:GAUT012131"/>
<evidence type="ECO:0000313" key="4">
    <source>
        <dbReference type="Proteomes" id="UP000078200"/>
    </source>
</evidence>
<evidence type="ECO:0000256" key="2">
    <source>
        <dbReference type="SAM" id="SignalP"/>
    </source>
</evidence>
<keyword evidence="2" id="KW-0732">Signal</keyword>
<feature type="compositionally biased region" description="Basic and acidic residues" evidence="1">
    <location>
        <begin position="179"/>
        <end position="213"/>
    </location>
</feature>
<evidence type="ECO:0000313" key="3">
    <source>
        <dbReference type="EnsemblMetazoa" id="GAUT012131-PA"/>
    </source>
</evidence>
<name>A0A1A9UQJ0_GLOAU</name>
<reference evidence="3" key="1">
    <citation type="submission" date="2020-05" db="UniProtKB">
        <authorList>
            <consortium name="EnsemblMetazoa"/>
        </authorList>
    </citation>
    <scope>IDENTIFICATION</scope>
    <source>
        <strain evidence="3">TTRI</strain>
    </source>
</reference>
<dbReference type="EnsemblMetazoa" id="GAUT012131-RA">
    <property type="protein sequence ID" value="GAUT012131-PA"/>
    <property type="gene ID" value="GAUT012131"/>
</dbReference>
<protein>
    <recommendedName>
        <fullName evidence="5">DUF4794 domain-containing protein</fullName>
    </recommendedName>
</protein>
<accession>A0A1A9UQJ0</accession>
<proteinExistence type="predicted"/>
<dbReference type="AlphaFoldDB" id="A0A1A9UQJ0"/>